<dbReference type="PANTHER" id="PTHR35303">
    <property type="entry name" value="OS02G0197800 PROTEIN"/>
    <property type="match status" value="1"/>
</dbReference>
<dbReference type="InterPro" id="IPR010376">
    <property type="entry name" value="GBBH-like_N"/>
</dbReference>
<comment type="caution">
    <text evidence="4">The sequence shown here is derived from an EMBL/GenBank/DDBJ whole genome shotgun (WGS) entry which is preliminary data.</text>
</comment>
<dbReference type="AlphaFoldDB" id="A0A8H2JNC5"/>
<accession>A0A8H2JNC5</accession>
<dbReference type="Pfam" id="PF06155">
    <property type="entry name" value="GBBH-like_N"/>
    <property type="match status" value="1"/>
</dbReference>
<proteinExistence type="predicted"/>
<evidence type="ECO:0000256" key="2">
    <source>
        <dbReference type="ARBA" id="ARBA00023004"/>
    </source>
</evidence>
<dbReference type="Gene3D" id="3.30.2020.30">
    <property type="match status" value="1"/>
</dbReference>
<dbReference type="RefSeq" id="WP_138620210.1">
    <property type="nucleotide sequence ID" value="NZ_SZVP01000001.1"/>
</dbReference>
<evidence type="ECO:0000313" key="4">
    <source>
        <dbReference type="EMBL" id="TMM47677.1"/>
    </source>
</evidence>
<organism evidence="4 5">
    <name type="scientific">Colwellia ponticola</name>
    <dbReference type="NCBI Taxonomy" id="2304625"/>
    <lineage>
        <taxon>Bacteria</taxon>
        <taxon>Pseudomonadati</taxon>
        <taxon>Pseudomonadota</taxon>
        <taxon>Gammaproteobacteria</taxon>
        <taxon>Alteromonadales</taxon>
        <taxon>Colwelliaceae</taxon>
        <taxon>Colwellia</taxon>
    </lineage>
</organism>
<feature type="domain" description="Gamma-butyrobetaine hydroxylase-like N-terminal" evidence="3">
    <location>
        <begin position="13"/>
        <end position="90"/>
    </location>
</feature>
<dbReference type="OrthoDB" id="9794178at2"/>
<dbReference type="EMBL" id="SZVP01000001">
    <property type="protein sequence ID" value="TMM47677.1"/>
    <property type="molecule type" value="Genomic_DNA"/>
</dbReference>
<keyword evidence="5" id="KW-1185">Reference proteome</keyword>
<name>A0A8H2JNC5_9GAMM</name>
<dbReference type="GO" id="GO:0046872">
    <property type="term" value="F:metal ion binding"/>
    <property type="evidence" value="ECO:0007669"/>
    <property type="project" value="UniProtKB-KW"/>
</dbReference>
<gene>
    <name evidence="4" type="ORF">FCS21_01475</name>
</gene>
<evidence type="ECO:0000256" key="1">
    <source>
        <dbReference type="ARBA" id="ARBA00022723"/>
    </source>
</evidence>
<reference evidence="4 5" key="1">
    <citation type="submission" date="2019-05" db="EMBL/GenBank/DDBJ databases">
        <title>Colwellia ponticola sp. nov., isolated from seawater.</title>
        <authorList>
            <person name="Yoon J.-H."/>
        </authorList>
    </citation>
    <scope>NUCLEOTIDE SEQUENCE [LARGE SCALE GENOMIC DNA]</scope>
    <source>
        <strain evidence="4 5">OISW-25</strain>
    </source>
</reference>
<sequence>MKINRFIIDNALHTLTIEFSADADITNAQLSVEYLRISSPVSSVKKPNTGQHIISHKKSVALLTIENVAKHGYRFIFDDGHSAIYSVQYLKTLVIEQESRWQQYLNELKTSGHSRDTMIDIKQL</sequence>
<dbReference type="InterPro" id="IPR038492">
    <property type="entry name" value="GBBH-like_N_sf"/>
</dbReference>
<dbReference type="Proteomes" id="UP000307702">
    <property type="component" value="Unassembled WGS sequence"/>
</dbReference>
<evidence type="ECO:0000313" key="5">
    <source>
        <dbReference type="Proteomes" id="UP000307702"/>
    </source>
</evidence>
<keyword evidence="1" id="KW-0479">Metal-binding</keyword>
<protein>
    <submittedName>
        <fullName evidence="4">DUF971 domain-containing protein</fullName>
    </submittedName>
</protein>
<dbReference type="PANTHER" id="PTHR35303:SF5">
    <property type="entry name" value="OS02G0197800 PROTEIN"/>
    <property type="match status" value="1"/>
</dbReference>
<keyword evidence="2" id="KW-0408">Iron</keyword>
<evidence type="ECO:0000259" key="3">
    <source>
        <dbReference type="Pfam" id="PF06155"/>
    </source>
</evidence>